<reference evidence="2 3" key="1">
    <citation type="submission" date="2021-10" db="EMBL/GenBank/DDBJ databases">
        <title>Collection of gut derived symbiotic bacterial strains cultured from healthy donors.</title>
        <authorList>
            <person name="Lin H."/>
            <person name="Littmann E."/>
            <person name="Kohout C."/>
            <person name="Pamer E.G."/>
        </authorList>
    </citation>
    <scope>NUCLEOTIDE SEQUENCE [LARGE SCALE GENOMIC DNA]</scope>
    <source>
        <strain evidence="2 3">DFI.1.165</strain>
    </source>
</reference>
<gene>
    <name evidence="2" type="ORF">LIZ65_05635</name>
</gene>
<dbReference type="Pfam" id="PF03313">
    <property type="entry name" value="SDH_alpha"/>
    <property type="match status" value="1"/>
</dbReference>
<feature type="domain" description="Serine dehydratase-like alpha subunit" evidence="1">
    <location>
        <begin position="88"/>
        <end position="415"/>
    </location>
</feature>
<name>A0ABS8DEC0_9FIRM</name>
<dbReference type="PANTHER" id="PTHR30501">
    <property type="entry name" value="UPF0597 PROTEIN YHAM"/>
    <property type="match status" value="1"/>
</dbReference>
<dbReference type="RefSeq" id="WP_227183364.1">
    <property type="nucleotide sequence ID" value="NZ_JAJCIQ010000002.1"/>
</dbReference>
<dbReference type="EC" id="4.3.1.17" evidence="2"/>
<accession>A0ABS8DEC0</accession>
<dbReference type="PIRSF" id="PIRSF006054">
    <property type="entry name" value="UCP006054"/>
    <property type="match status" value="1"/>
</dbReference>
<organism evidence="2 3">
    <name type="scientific">Bariatricus massiliensis</name>
    <dbReference type="NCBI Taxonomy" id="1745713"/>
    <lineage>
        <taxon>Bacteria</taxon>
        <taxon>Bacillati</taxon>
        <taxon>Bacillota</taxon>
        <taxon>Clostridia</taxon>
        <taxon>Lachnospirales</taxon>
        <taxon>Lachnospiraceae</taxon>
        <taxon>Bariatricus</taxon>
    </lineage>
</organism>
<evidence type="ECO:0000313" key="3">
    <source>
        <dbReference type="Proteomes" id="UP001299546"/>
    </source>
</evidence>
<keyword evidence="2" id="KW-0456">Lyase</keyword>
<dbReference type="PANTHER" id="PTHR30501:SF2">
    <property type="entry name" value="UPF0597 PROTEIN YHAM"/>
    <property type="match status" value="1"/>
</dbReference>
<keyword evidence="3" id="KW-1185">Reference proteome</keyword>
<protein>
    <submittedName>
        <fullName evidence="2">L-serine ammonia-lyase, iron-sulfur-dependent, subunit alpha</fullName>
        <ecNumber evidence="2">4.3.1.17</ecNumber>
    </submittedName>
</protein>
<comment type="caution">
    <text evidence="2">The sequence shown here is derived from an EMBL/GenBank/DDBJ whole genome shotgun (WGS) entry which is preliminary data.</text>
</comment>
<dbReference type="EMBL" id="JAJCIS010000002">
    <property type="protein sequence ID" value="MCB7386763.1"/>
    <property type="molecule type" value="Genomic_DNA"/>
</dbReference>
<sequence length="438" mass="46571">MEKETYQELLSILHKEVKPALGCTGPIGICYGAAEAYDAVRGGKIKKITAKVDWGFGCKIDDVAFPGSEMLGAEMAVALGALCGDPKQGLEVLKDVDPEMEVKAREVAELVEMIPQWDRKALGFFLDVAIETDIGTGRAVVMERSDGLVLKERDGVALEEHEADPSAQTASAPILKYGIADFYEFAKTAEEEDLALMAEAALKNKTLAMETINRRLGAGIGAVLYETAEGNTKQKAKAYAAAGCEARMSGVNYPAMTCGNKGNVGIAASMPLAALSEDLKLPESELVRAIAFSYLTAISVISRLGKSPAMCSCEVAASLGVAAGSVFLQGGSLEMAETAIQMTIPNIFGVVCDGAKLACAMRISSGTGVALEAADLALKGVRLANNQGVLAENADKSIDLMGHTSLYAMVDSDRELCRQLFEKRNIFPLMTFEERQKQ</sequence>
<dbReference type="Proteomes" id="UP001299546">
    <property type="component" value="Unassembled WGS sequence"/>
</dbReference>
<dbReference type="GO" id="GO:0003941">
    <property type="term" value="F:L-serine ammonia-lyase activity"/>
    <property type="evidence" value="ECO:0007669"/>
    <property type="project" value="UniProtKB-EC"/>
</dbReference>
<evidence type="ECO:0000259" key="1">
    <source>
        <dbReference type="Pfam" id="PF03313"/>
    </source>
</evidence>
<dbReference type="InterPro" id="IPR005130">
    <property type="entry name" value="Ser_deHydtase-like_asu"/>
</dbReference>
<proteinExistence type="predicted"/>
<dbReference type="InterPro" id="IPR021144">
    <property type="entry name" value="UPF0597"/>
</dbReference>
<evidence type="ECO:0000313" key="2">
    <source>
        <dbReference type="EMBL" id="MCB7386763.1"/>
    </source>
</evidence>